<proteinExistence type="predicted"/>
<comment type="caution">
    <text evidence="2">The sequence shown here is derived from an EMBL/GenBank/DDBJ whole genome shotgun (WGS) entry which is preliminary data.</text>
</comment>
<reference evidence="3" key="1">
    <citation type="journal article" date="2019" name="Int. J. Syst. Evol. Microbiol.">
        <title>The Global Catalogue of Microorganisms (GCM) 10K type strain sequencing project: providing services to taxonomists for standard genome sequencing and annotation.</title>
        <authorList>
            <consortium name="The Broad Institute Genomics Platform"/>
            <consortium name="The Broad Institute Genome Sequencing Center for Infectious Disease"/>
            <person name="Wu L."/>
            <person name="Ma J."/>
        </authorList>
    </citation>
    <scope>NUCLEOTIDE SEQUENCE [LARGE SCALE GENOMIC DNA]</scope>
    <source>
        <strain evidence="3">LMG 29894</strain>
    </source>
</reference>
<dbReference type="Proteomes" id="UP001595791">
    <property type="component" value="Unassembled WGS sequence"/>
</dbReference>
<dbReference type="RefSeq" id="WP_378161725.1">
    <property type="nucleotide sequence ID" value="NZ_JBHSBU010000001.1"/>
</dbReference>
<accession>A0ABV8MPE0</accession>
<name>A0ABV8MPE0_9NEIS</name>
<keyword evidence="3" id="KW-1185">Reference proteome</keyword>
<gene>
    <name evidence="2" type="ORF">ACFOW7_05070</name>
</gene>
<sequence length="71" mass="7622">MAEFPPLRKQFLGKNSHKKKKIAGPQQGLLSPSPQYRTTTAKNRKNNGFSSAAALEAIAVATAGLQGQDRV</sequence>
<evidence type="ECO:0000256" key="1">
    <source>
        <dbReference type="SAM" id="MobiDB-lite"/>
    </source>
</evidence>
<dbReference type="EMBL" id="JBHSBU010000001">
    <property type="protein sequence ID" value="MFC4158731.1"/>
    <property type="molecule type" value="Genomic_DNA"/>
</dbReference>
<evidence type="ECO:0000313" key="3">
    <source>
        <dbReference type="Proteomes" id="UP001595791"/>
    </source>
</evidence>
<organism evidence="2 3">
    <name type="scientific">Chitinimonas lacunae</name>
    <dbReference type="NCBI Taxonomy" id="1963018"/>
    <lineage>
        <taxon>Bacteria</taxon>
        <taxon>Pseudomonadati</taxon>
        <taxon>Pseudomonadota</taxon>
        <taxon>Betaproteobacteria</taxon>
        <taxon>Neisseriales</taxon>
        <taxon>Chitinibacteraceae</taxon>
        <taxon>Chitinimonas</taxon>
    </lineage>
</organism>
<feature type="compositionally biased region" description="Polar residues" evidence="1">
    <location>
        <begin position="28"/>
        <end position="45"/>
    </location>
</feature>
<feature type="region of interest" description="Disordered" evidence="1">
    <location>
        <begin position="1"/>
        <end position="45"/>
    </location>
</feature>
<protein>
    <submittedName>
        <fullName evidence="2">Uncharacterized protein</fullName>
    </submittedName>
</protein>
<evidence type="ECO:0000313" key="2">
    <source>
        <dbReference type="EMBL" id="MFC4158731.1"/>
    </source>
</evidence>